<dbReference type="RefSeq" id="WP_202244912.1">
    <property type="nucleotide sequence ID" value="NZ_JAESIY010000007.1"/>
</dbReference>
<protein>
    <submittedName>
        <fullName evidence="1">Uncharacterized protein</fullName>
    </submittedName>
</protein>
<sequence length="54" mass="6085">MSGRYDQWGYGFGTYNQSENSIGKSLLIIATDITIRIFFPEHGIESMNNRALNG</sequence>
<evidence type="ECO:0000313" key="1">
    <source>
        <dbReference type="EMBL" id="MBL3657117.1"/>
    </source>
</evidence>
<proteinExistence type="predicted"/>
<keyword evidence="2" id="KW-1185">Reference proteome</keyword>
<organism evidence="1 2">
    <name type="scientific">Fulvivirga sediminis</name>
    <dbReference type="NCBI Taxonomy" id="2803949"/>
    <lineage>
        <taxon>Bacteria</taxon>
        <taxon>Pseudomonadati</taxon>
        <taxon>Bacteroidota</taxon>
        <taxon>Cytophagia</taxon>
        <taxon>Cytophagales</taxon>
        <taxon>Fulvivirgaceae</taxon>
        <taxon>Fulvivirga</taxon>
    </lineage>
</organism>
<reference evidence="1" key="1">
    <citation type="submission" date="2021-01" db="EMBL/GenBank/DDBJ databases">
        <title>Fulvivirga kasyanovii gen. nov., sp nov., a novel member of the phylum Bacteroidetes isolated from seawater in a mussel farm.</title>
        <authorList>
            <person name="Zhao L.-H."/>
            <person name="Wang Z.-J."/>
        </authorList>
    </citation>
    <scope>NUCLEOTIDE SEQUENCE</scope>
    <source>
        <strain evidence="1">2943</strain>
    </source>
</reference>
<comment type="caution">
    <text evidence="1">The sequence shown here is derived from an EMBL/GenBank/DDBJ whole genome shotgun (WGS) entry which is preliminary data.</text>
</comment>
<dbReference type="AlphaFoldDB" id="A0A937K1V8"/>
<name>A0A937K1V8_9BACT</name>
<gene>
    <name evidence="1" type="ORF">JL102_13300</name>
</gene>
<accession>A0A937K1V8</accession>
<dbReference type="Proteomes" id="UP000659388">
    <property type="component" value="Unassembled WGS sequence"/>
</dbReference>
<dbReference type="EMBL" id="JAESIY010000007">
    <property type="protein sequence ID" value="MBL3657117.1"/>
    <property type="molecule type" value="Genomic_DNA"/>
</dbReference>
<evidence type="ECO:0000313" key="2">
    <source>
        <dbReference type="Proteomes" id="UP000659388"/>
    </source>
</evidence>